<evidence type="ECO:0000313" key="1">
    <source>
        <dbReference type="EMBL" id="PWN35851.1"/>
    </source>
</evidence>
<name>A0A316VIL4_9BASI</name>
<proteinExistence type="predicted"/>
<keyword evidence="2" id="KW-1185">Reference proteome</keyword>
<dbReference type="RefSeq" id="XP_025356153.1">
    <property type="nucleotide sequence ID" value="XM_025501405.1"/>
</dbReference>
<dbReference type="STRING" id="1280837.A0A316VIL4"/>
<dbReference type="Proteomes" id="UP000245771">
    <property type="component" value="Unassembled WGS sequence"/>
</dbReference>
<gene>
    <name evidence="1" type="ORF">FA14DRAFT_184758</name>
</gene>
<accession>A0A316VIL4</accession>
<dbReference type="GeneID" id="37023186"/>
<sequence>MSKTAEDLAKEKAEKEFVKSKGGHFVIPAHVRETEKLEKIPGKGLGKAWSKMVSSAVFELLESLGELSKSYIDDRTKAVLQKASAQRDKADGVLSSLTDDGINVAKNTKEARQIALQATAIVWEVCDSTLNGSRKLLNNNREAVQVSWKARYLMFSVLSQAAPS</sequence>
<reference evidence="1 2" key="1">
    <citation type="journal article" date="2018" name="Mol. Biol. Evol.">
        <title>Broad Genomic Sampling Reveals a Smut Pathogenic Ancestry of the Fungal Clade Ustilaginomycotina.</title>
        <authorList>
            <person name="Kijpornyongpan T."/>
            <person name="Mondo S.J."/>
            <person name="Barry K."/>
            <person name="Sandor L."/>
            <person name="Lee J."/>
            <person name="Lipzen A."/>
            <person name="Pangilinan J."/>
            <person name="LaButti K."/>
            <person name="Hainaut M."/>
            <person name="Henrissat B."/>
            <person name="Grigoriev I.V."/>
            <person name="Spatafora J.W."/>
            <person name="Aime M.C."/>
        </authorList>
    </citation>
    <scope>NUCLEOTIDE SEQUENCE [LARGE SCALE GENOMIC DNA]</scope>
    <source>
        <strain evidence="1 2">MCA 3882</strain>
    </source>
</reference>
<dbReference type="AlphaFoldDB" id="A0A316VIL4"/>
<dbReference type="EMBL" id="KZ819603">
    <property type="protein sequence ID" value="PWN35851.1"/>
    <property type="molecule type" value="Genomic_DNA"/>
</dbReference>
<protein>
    <submittedName>
        <fullName evidence="1">Uncharacterized protein</fullName>
    </submittedName>
</protein>
<evidence type="ECO:0000313" key="2">
    <source>
        <dbReference type="Proteomes" id="UP000245771"/>
    </source>
</evidence>
<dbReference type="InParanoid" id="A0A316VIL4"/>
<organism evidence="1 2">
    <name type="scientific">Meira miltonrushii</name>
    <dbReference type="NCBI Taxonomy" id="1280837"/>
    <lineage>
        <taxon>Eukaryota</taxon>
        <taxon>Fungi</taxon>
        <taxon>Dikarya</taxon>
        <taxon>Basidiomycota</taxon>
        <taxon>Ustilaginomycotina</taxon>
        <taxon>Exobasidiomycetes</taxon>
        <taxon>Exobasidiales</taxon>
        <taxon>Brachybasidiaceae</taxon>
        <taxon>Meira</taxon>
    </lineage>
</organism>
<dbReference type="OrthoDB" id="5978656at2759"/>